<feature type="transmembrane region" description="Helical" evidence="9">
    <location>
        <begin position="245"/>
        <end position="263"/>
    </location>
</feature>
<feature type="signal peptide" evidence="10">
    <location>
        <begin position="1"/>
        <end position="23"/>
    </location>
</feature>
<dbReference type="Proteomes" id="UP001209878">
    <property type="component" value="Unassembled WGS sequence"/>
</dbReference>
<keyword evidence="3 9" id="KW-0812">Transmembrane</keyword>
<keyword evidence="5 9" id="KW-1133">Transmembrane helix</keyword>
<keyword evidence="7 9" id="KW-0472">Membrane</keyword>
<dbReference type="InterPro" id="IPR022065">
    <property type="entry name" value="Uncharacterised_TMEM59"/>
</dbReference>
<reference evidence="11" key="1">
    <citation type="journal article" date="2023" name="Mol. Biol. Evol.">
        <title>Third-Generation Sequencing Reveals the Adaptive Role of the Epigenome in Three Deep-Sea Polychaetes.</title>
        <authorList>
            <person name="Perez M."/>
            <person name="Aroh O."/>
            <person name="Sun Y."/>
            <person name="Lan Y."/>
            <person name="Juniper S.K."/>
            <person name="Young C.R."/>
            <person name="Angers B."/>
            <person name="Qian P.Y."/>
        </authorList>
    </citation>
    <scope>NUCLEOTIDE SEQUENCE</scope>
    <source>
        <strain evidence="11">R07B-5</strain>
    </source>
</reference>
<evidence type="ECO:0000256" key="9">
    <source>
        <dbReference type="SAM" id="Phobius"/>
    </source>
</evidence>
<comment type="subcellular location">
    <subcellularLocation>
        <location evidence="1">Golgi apparatus membrane</location>
        <topology evidence="1">Single-pass type I membrane protein</topology>
    </subcellularLocation>
</comment>
<dbReference type="AlphaFoldDB" id="A0AAD9L3K8"/>
<protein>
    <recommendedName>
        <fullName evidence="13">Transmembrane protein 59</fullName>
    </recommendedName>
</protein>
<comment type="similarity">
    <text evidence="2">Belongs to the TMEM59 family.</text>
</comment>
<evidence type="ECO:0008006" key="13">
    <source>
        <dbReference type="Google" id="ProtNLM"/>
    </source>
</evidence>
<keyword evidence="6" id="KW-0333">Golgi apparatus</keyword>
<evidence type="ECO:0000256" key="3">
    <source>
        <dbReference type="ARBA" id="ARBA00022692"/>
    </source>
</evidence>
<evidence type="ECO:0000256" key="7">
    <source>
        <dbReference type="ARBA" id="ARBA00023136"/>
    </source>
</evidence>
<dbReference type="GO" id="GO:0000139">
    <property type="term" value="C:Golgi membrane"/>
    <property type="evidence" value="ECO:0007669"/>
    <property type="project" value="UniProtKB-SubCell"/>
</dbReference>
<dbReference type="PANTHER" id="PTHR28652:SF2">
    <property type="entry name" value="TRANSMEMBRANE PROTEIN 59-LIKE PROTEIN"/>
    <property type="match status" value="1"/>
</dbReference>
<dbReference type="PANTHER" id="PTHR28652">
    <property type="entry name" value="TRANSMEMBRANE PROTEIN 59-LIKE PROTEIN"/>
    <property type="match status" value="1"/>
</dbReference>
<evidence type="ECO:0000256" key="6">
    <source>
        <dbReference type="ARBA" id="ARBA00023034"/>
    </source>
</evidence>
<accession>A0AAD9L3K8</accession>
<keyword evidence="4 10" id="KW-0732">Signal</keyword>
<feature type="chain" id="PRO_5042297582" description="Transmembrane protein 59" evidence="10">
    <location>
        <begin position="24"/>
        <end position="292"/>
    </location>
</feature>
<sequence length="292" mass="32606">MASFYKFCLFSLGLMSSLPRYSALDVPEVFTSNKDKCSGVCEHTYPPHTYEKVGVARSCQQGCRLFAIIDLTQRCGNSNHTIEACVASCKDSYDDVDNTKACELGCANQQSEHPLHHMMDDVSVYQSQNMYPFLYVHSVYSNMIEKLMAHSNSYWSLYMQPGSGQMVMIKYEPEIYIEQREIIVNDNGKTSSFIESNIVAIDNSATPHLHQSQLHAVEKDVSIIESGQSGDWMGCIVKKTGMPRVLLTFTILLSATMMIWLCISSAVTAPDQRVASTEPQKLSVYGDGDLGR</sequence>
<evidence type="ECO:0000256" key="1">
    <source>
        <dbReference type="ARBA" id="ARBA00004614"/>
    </source>
</evidence>
<dbReference type="EMBL" id="JAODUO010000377">
    <property type="protein sequence ID" value="KAK2181843.1"/>
    <property type="molecule type" value="Genomic_DNA"/>
</dbReference>
<evidence type="ECO:0000313" key="12">
    <source>
        <dbReference type="Proteomes" id="UP001209878"/>
    </source>
</evidence>
<organism evidence="11 12">
    <name type="scientific">Ridgeia piscesae</name>
    <name type="common">Tubeworm</name>
    <dbReference type="NCBI Taxonomy" id="27915"/>
    <lineage>
        <taxon>Eukaryota</taxon>
        <taxon>Metazoa</taxon>
        <taxon>Spiralia</taxon>
        <taxon>Lophotrochozoa</taxon>
        <taxon>Annelida</taxon>
        <taxon>Polychaeta</taxon>
        <taxon>Sedentaria</taxon>
        <taxon>Canalipalpata</taxon>
        <taxon>Sabellida</taxon>
        <taxon>Siboglinidae</taxon>
        <taxon>Ridgeia</taxon>
    </lineage>
</organism>
<keyword evidence="12" id="KW-1185">Reference proteome</keyword>
<evidence type="ECO:0000313" key="11">
    <source>
        <dbReference type="EMBL" id="KAK2181843.1"/>
    </source>
</evidence>
<name>A0AAD9L3K8_RIDPI</name>
<keyword evidence="8" id="KW-0325">Glycoprotein</keyword>
<proteinExistence type="inferred from homology"/>
<evidence type="ECO:0000256" key="4">
    <source>
        <dbReference type="ARBA" id="ARBA00022729"/>
    </source>
</evidence>
<evidence type="ECO:0000256" key="10">
    <source>
        <dbReference type="SAM" id="SignalP"/>
    </source>
</evidence>
<dbReference type="Pfam" id="PF12280">
    <property type="entry name" value="BSMAP"/>
    <property type="match status" value="1"/>
</dbReference>
<gene>
    <name evidence="11" type="ORF">NP493_377g00023</name>
</gene>
<evidence type="ECO:0000256" key="2">
    <source>
        <dbReference type="ARBA" id="ARBA00009643"/>
    </source>
</evidence>
<evidence type="ECO:0000256" key="5">
    <source>
        <dbReference type="ARBA" id="ARBA00022989"/>
    </source>
</evidence>
<evidence type="ECO:0000256" key="8">
    <source>
        <dbReference type="ARBA" id="ARBA00023180"/>
    </source>
</evidence>
<comment type="caution">
    <text evidence="11">The sequence shown here is derived from an EMBL/GenBank/DDBJ whole genome shotgun (WGS) entry which is preliminary data.</text>
</comment>